<feature type="compositionally biased region" description="Polar residues" evidence="17">
    <location>
        <begin position="869"/>
        <end position="879"/>
    </location>
</feature>
<dbReference type="SUPFAM" id="SSF56112">
    <property type="entry name" value="Protein kinase-like (PK-like)"/>
    <property type="match status" value="1"/>
</dbReference>
<feature type="region of interest" description="Disordered" evidence="17">
    <location>
        <begin position="108"/>
        <end position="264"/>
    </location>
</feature>
<evidence type="ECO:0000256" key="1">
    <source>
        <dbReference type="ARBA" id="ARBA00004187"/>
    </source>
</evidence>
<keyword evidence="21" id="KW-1185">Reference proteome</keyword>
<keyword evidence="10" id="KW-1015">Disulfide bond</keyword>
<dbReference type="GO" id="GO:0003007">
    <property type="term" value="P:heart morphogenesis"/>
    <property type="evidence" value="ECO:0007669"/>
    <property type="project" value="Ensembl"/>
</dbReference>
<comment type="similarity">
    <text evidence="2">Belongs to the protein kinase superfamily. Alpha-type protein kinase family. ALPK subfamily.</text>
</comment>
<dbReference type="SUPFAM" id="SSF48726">
    <property type="entry name" value="Immunoglobulin"/>
    <property type="match status" value="2"/>
</dbReference>
<feature type="domain" description="Alpha-type protein kinase" evidence="19">
    <location>
        <begin position="1860"/>
        <end position="2092"/>
    </location>
</feature>
<dbReference type="GO" id="GO:1905223">
    <property type="term" value="P:epicardium morphogenesis"/>
    <property type="evidence" value="ECO:0007669"/>
    <property type="project" value="Ensembl"/>
</dbReference>
<feature type="region of interest" description="Disordered" evidence="17">
    <location>
        <begin position="1606"/>
        <end position="1688"/>
    </location>
</feature>
<feature type="compositionally biased region" description="Basic and acidic residues" evidence="17">
    <location>
        <begin position="463"/>
        <end position="475"/>
    </location>
</feature>
<feature type="compositionally biased region" description="Basic and acidic residues" evidence="17">
    <location>
        <begin position="485"/>
        <end position="495"/>
    </location>
</feature>
<reference evidence="20" key="1">
    <citation type="submission" date="2025-08" db="UniProtKB">
        <authorList>
            <consortium name="Ensembl"/>
        </authorList>
    </citation>
    <scope>IDENTIFICATION</scope>
</reference>
<evidence type="ECO:0000256" key="13">
    <source>
        <dbReference type="ARBA" id="ARBA00048679"/>
    </source>
</evidence>
<dbReference type="EC" id="2.7.11.1" evidence="3"/>
<keyword evidence="7" id="KW-0677">Repeat</keyword>
<feature type="region of interest" description="Disordered" evidence="17">
    <location>
        <begin position="1707"/>
        <end position="1742"/>
    </location>
</feature>
<comment type="subcellular location">
    <subcellularLocation>
        <location evidence="1">Basolateral cell membrane</location>
    </subcellularLocation>
</comment>
<dbReference type="SMART" id="SM00408">
    <property type="entry name" value="IGc2"/>
    <property type="match status" value="2"/>
</dbReference>
<dbReference type="GeneTree" id="ENSGT00940000160524"/>
<dbReference type="GO" id="GO:0042981">
    <property type="term" value="P:regulation of apoptotic process"/>
    <property type="evidence" value="ECO:0007669"/>
    <property type="project" value="Ensembl"/>
</dbReference>
<dbReference type="GO" id="GO:0004674">
    <property type="term" value="F:protein serine/threonine kinase activity"/>
    <property type="evidence" value="ECO:0007669"/>
    <property type="project" value="UniProtKB-KW"/>
</dbReference>
<feature type="compositionally biased region" description="Polar residues" evidence="17">
    <location>
        <begin position="1109"/>
        <end position="1145"/>
    </location>
</feature>
<feature type="region of interest" description="Disordered" evidence="17">
    <location>
        <begin position="1003"/>
        <end position="1156"/>
    </location>
</feature>
<feature type="compositionally biased region" description="Basic and acidic residues" evidence="17">
    <location>
        <begin position="692"/>
        <end position="705"/>
    </location>
</feature>
<dbReference type="Proteomes" id="UP000694544">
    <property type="component" value="Unplaced"/>
</dbReference>
<dbReference type="Pfam" id="PF02816">
    <property type="entry name" value="Alpha_kinase"/>
    <property type="match status" value="1"/>
</dbReference>
<protein>
    <recommendedName>
        <fullName evidence="15">Alpha-protein kinase 2</fullName>
        <ecNumber evidence="3">2.7.11.1</ecNumber>
    </recommendedName>
    <alternativeName>
        <fullName evidence="16">Heart alpha-protein kinase</fullName>
    </alternativeName>
</protein>
<feature type="compositionally biased region" description="Basic and acidic residues" evidence="17">
    <location>
        <begin position="548"/>
        <end position="561"/>
    </location>
</feature>
<gene>
    <name evidence="20" type="primary">ALPK2</name>
</gene>
<keyword evidence="9" id="KW-0472">Membrane</keyword>
<sequence>MADSGGPQRRALCFLSTLLSQKVPEKSDAVLRCIISGQPKPEVTWYKNGRTIDECGSVSSYEFFENQYVHVLHLYRCTPNDTAVYQVSAQNCFGMICCSASIEVQCPSEDRPLSPIPKDDGHTGWKHDSETYEQQSPNHTDEKEHPYKGGEGIAAGPPTSADAPSSKANGARSLQVSADLDPGATGSENPVAVKDTRQTEEAGDAANTEGVADGLSFPNSSDAPDEQDVCGHRTMHSKVPRLTDGALDPEGPNEEALNSSHQNARVQKYISFSLPLTRADSSPPPGARPASPPASSTDSDSDYELCPEITLTCAEEFSDDDLEYLECSDVMTDYSNVIWQRNLQGTECVFLLESDDEEMEFSECSLGGCERFFSELGRRPPVSDDTGPMDATTGLCGHHSPPQEVGGRSSRASTRRASSLRAGMPLPPGPQQDGPAMVTDPGRYEPPTASEAAEDGYPGIQGESRDSHQAGKEFSGDNLLTTDKAVTETEGKRLSGEPGRPGMSRCLEATAEERVGGKDVRGRRGSEKPARTWRPGIKGKAKRLNSSLEERTAEASLDRLCPKGPVKHPLTPSDKRNSSNARAEGTDLKPQFPAGGCVVPTQAEPEAKTLQTPPGSLSKEETLHFQREGVWVTDVFETSKISGWSDHPQVQIQETVRERISLSHMPAFSEPTGEESAFPGTTTESLPNLGGIDRESASLAEHPEVDGCTQGAQREENQAGNTLGRPGGDPAFVLSTPEASSEAVSPCELSGPPPQPRAASASPELAHAVPALETVCAGPGDGVAACGPEQLEACDTVGSPLGALVSKYLPQEMCSLDLELAGQSKPPVLCPPDDKTLDVLPQTRGPEPPQTTCGSSDERASPDPPLCVSTFTWNISQKASEGATREGLANREGSASTVKASPGRLSPSHLEGLEERWPLPPESNSSVWAKEGGDENSSPGAPDSADTPAGHRSGAKLPQEKPTTLTANVECSEVTGENRDTPALSVVTKGHPPKYLAVSVAGDSYAGGPEESSPWAPDGNTSYLPSSGQLARAFNGSTIKSSRELGHMAPSGPGTHLQVPHLPEGEGFGSSSPLQTDSLSRKKSQAGHRADTRTLEENFQEKGSETAERVQQGSADDNSQETLPMTSVGQVETNLVPSDCSSTSATEREQSSGLGTRVSVVAESTMKDDSQPLSQVPPLSNVLLDESKESSPGYWEEGKKLKIITLEASVSETWPLGQLTDSGFKGMDAGLIPDRIRAIPDVLKAGAAMPKPGPFKTASTCSPRAEYSSAIANNQKIHKREDRAVCASWSCLSSRYLSQRRFLESSVDPVEGKKVCVTGLLPEAFRAGRKETANRVSQNRDENRLKRDHPTFFKQLLSCPNILESSVDPIDEMSVGWARVEPPEPSESTLGAIRMEHRPKDGHLDQRLEVQPAVLQVPCPQQSGETPPSKNSTNENQGDRVGWEAGQSRHGRAKGDVRSATLPVPGPVQGGEAIPGGRIRSRVQEGSEGRSGGPGRSKSSRAALVSPALALSSGLARMTPPSARVDTHSFTAQSHDLREEDFMEPRNHECAFSDSEERRAVTGEWKQVPSASGLTWGPFTSSSERRGITDVSRSHRIEEHKIEEPPIGETKPIGTSVSGERASAKVPQMLLDPYQQGSTLGHRKKPGGEKFAPVATQASRPPPPAAVRSQEVKEKQNTPGSGHLAEGVKRKILSRVAALRLRLEERERAGKNSACESPEPEASVSCTEEKGEPQRPPCQGKGRAPVLLKKIQAEMSPDHSGNVKLSCQFAEIHEDSTISWTKDSRSIAQVQRRAGDNSVVSLAILQAGQKDQGLYYCCIKNSYGKVATEFNLTAEVLKQLSSHPDVKVYEEIEFSQLIFREDFLRDSYFGGRLHGQIATEELHFGEGVHRRAFRSKVLRGLTPVFKPGHACVLKVHNAVAYGTRNNDELIQRNYRLAAQECYVQNTARHYAQIYAAEAQPLEGFGEVPEIIPIFLIHRPENTIPYATVEEELIGEFVKYSIRDGKEINFLRRESEAGQKCCTFQHWVYQKTSGCLLVTDMQGVGMKLTDVGIATEAKGYKGFKGNCSMTFIDQFKALHQCNKYCKMLGLKSLQDNSQKRKQPSIGRSKIQPSATAVRKASSGGPAEKKS</sequence>
<evidence type="ECO:0000313" key="21">
    <source>
        <dbReference type="Proteomes" id="UP000694544"/>
    </source>
</evidence>
<name>A0A8C6CUJ1_MOSMO</name>
<feature type="region of interest" description="Disordered" evidence="17">
    <location>
        <begin position="379"/>
        <end position="619"/>
    </location>
</feature>
<dbReference type="CDD" id="cd16974">
    <property type="entry name" value="Alpha_kinase_ALPK2"/>
    <property type="match status" value="1"/>
</dbReference>
<feature type="compositionally biased region" description="Basic and acidic residues" evidence="17">
    <location>
        <begin position="139"/>
        <end position="148"/>
    </location>
</feature>
<dbReference type="Ensembl" id="ENSMMST00000004473.1">
    <property type="protein sequence ID" value="ENSMMSP00000004113.1"/>
    <property type="gene ID" value="ENSMMSG00000003102.1"/>
</dbReference>
<feature type="region of interest" description="Disordered" evidence="17">
    <location>
        <begin position="2094"/>
        <end position="2129"/>
    </location>
</feature>
<dbReference type="InterPro" id="IPR004166">
    <property type="entry name" value="a-kinase_dom"/>
</dbReference>
<evidence type="ECO:0000256" key="8">
    <source>
        <dbReference type="ARBA" id="ARBA00022777"/>
    </source>
</evidence>
<dbReference type="GO" id="GO:0055013">
    <property type="term" value="P:cardiac muscle cell development"/>
    <property type="evidence" value="ECO:0007669"/>
    <property type="project" value="Ensembl"/>
</dbReference>
<evidence type="ECO:0000256" key="14">
    <source>
        <dbReference type="ARBA" id="ARBA00059647"/>
    </source>
</evidence>
<dbReference type="GO" id="GO:0005524">
    <property type="term" value="F:ATP binding"/>
    <property type="evidence" value="ECO:0007669"/>
    <property type="project" value="InterPro"/>
</dbReference>
<dbReference type="PANTHER" id="PTHR47091">
    <property type="entry name" value="ALPHA-PROTEIN KINASE 2-RELATED"/>
    <property type="match status" value="1"/>
</dbReference>
<evidence type="ECO:0000256" key="9">
    <source>
        <dbReference type="ARBA" id="ARBA00023136"/>
    </source>
</evidence>
<comment type="function">
    <text evidence="14">Protein kinase that recognizes phosphorylation sites in which the surrounding peptides have an alpha-helical conformation. Regulates cardiac development and cardiomyocyte differentiation by negatively regulating Wnt/beta-catenin signaling.</text>
</comment>
<dbReference type="GO" id="GO:0030010">
    <property type="term" value="P:establishment of cell polarity"/>
    <property type="evidence" value="ECO:0007669"/>
    <property type="project" value="Ensembl"/>
</dbReference>
<dbReference type="InterPro" id="IPR003599">
    <property type="entry name" value="Ig_sub"/>
</dbReference>
<comment type="catalytic activity">
    <reaction evidence="13">
        <text>L-seryl-[protein] + ATP = O-phospho-L-seryl-[protein] + ADP + H(+)</text>
        <dbReference type="Rhea" id="RHEA:17989"/>
        <dbReference type="Rhea" id="RHEA-COMP:9863"/>
        <dbReference type="Rhea" id="RHEA-COMP:11604"/>
        <dbReference type="ChEBI" id="CHEBI:15378"/>
        <dbReference type="ChEBI" id="CHEBI:29999"/>
        <dbReference type="ChEBI" id="CHEBI:30616"/>
        <dbReference type="ChEBI" id="CHEBI:83421"/>
        <dbReference type="ChEBI" id="CHEBI:456216"/>
        <dbReference type="EC" id="2.7.11.1"/>
    </reaction>
</comment>
<dbReference type="FunFam" id="3.20.200.10:FF:000005">
    <property type="entry name" value="Alpha-protein kinase 2"/>
    <property type="match status" value="1"/>
</dbReference>
<feature type="region of interest" description="Disordered" evidence="17">
    <location>
        <begin position="1418"/>
        <end position="1503"/>
    </location>
</feature>
<proteinExistence type="inferred from homology"/>
<evidence type="ECO:0000256" key="4">
    <source>
        <dbReference type="ARBA" id="ARBA00022475"/>
    </source>
</evidence>
<dbReference type="SMART" id="SM00811">
    <property type="entry name" value="Alpha_kinase"/>
    <property type="match status" value="1"/>
</dbReference>
<reference evidence="20" key="2">
    <citation type="submission" date="2025-09" db="UniProtKB">
        <authorList>
            <consortium name="Ensembl"/>
        </authorList>
    </citation>
    <scope>IDENTIFICATION</scope>
</reference>
<evidence type="ECO:0000256" key="16">
    <source>
        <dbReference type="ARBA" id="ARBA00080408"/>
    </source>
</evidence>
<evidence type="ECO:0000259" key="18">
    <source>
        <dbReference type="PROSITE" id="PS50835"/>
    </source>
</evidence>
<evidence type="ECO:0000256" key="15">
    <source>
        <dbReference type="ARBA" id="ARBA00073273"/>
    </source>
</evidence>
<evidence type="ECO:0000313" key="20">
    <source>
        <dbReference type="Ensembl" id="ENSMMSP00000004113.1"/>
    </source>
</evidence>
<keyword evidence="4" id="KW-1003">Cell membrane</keyword>
<dbReference type="Pfam" id="PF07679">
    <property type="entry name" value="I-set"/>
    <property type="match status" value="2"/>
</dbReference>
<keyword evidence="6" id="KW-0808">Transferase</keyword>
<dbReference type="SMART" id="SM00409">
    <property type="entry name" value="IG"/>
    <property type="match status" value="2"/>
</dbReference>
<dbReference type="InterPro" id="IPR007110">
    <property type="entry name" value="Ig-like_dom"/>
</dbReference>
<dbReference type="GO" id="GO:0010468">
    <property type="term" value="P:regulation of gene expression"/>
    <property type="evidence" value="ECO:0007669"/>
    <property type="project" value="Ensembl"/>
</dbReference>
<evidence type="ECO:0000256" key="6">
    <source>
        <dbReference type="ARBA" id="ARBA00022679"/>
    </source>
</evidence>
<evidence type="ECO:0000256" key="17">
    <source>
        <dbReference type="SAM" id="MobiDB-lite"/>
    </source>
</evidence>
<evidence type="ECO:0000256" key="12">
    <source>
        <dbReference type="ARBA" id="ARBA00047899"/>
    </source>
</evidence>
<feature type="domain" description="Ig-like" evidence="18">
    <location>
        <begin position="1745"/>
        <end position="1833"/>
    </location>
</feature>
<evidence type="ECO:0000256" key="10">
    <source>
        <dbReference type="ARBA" id="ARBA00023157"/>
    </source>
</evidence>
<feature type="compositionally biased region" description="Basic and acidic residues" evidence="17">
    <location>
        <begin position="1088"/>
        <end position="1108"/>
    </location>
</feature>
<dbReference type="Gene3D" id="2.60.40.10">
    <property type="entry name" value="Immunoglobulins"/>
    <property type="match status" value="2"/>
</dbReference>
<dbReference type="InterPro" id="IPR011009">
    <property type="entry name" value="Kinase-like_dom_sf"/>
</dbReference>
<feature type="compositionally biased region" description="Basic and acidic residues" evidence="17">
    <location>
        <begin position="108"/>
        <end position="130"/>
    </location>
</feature>
<dbReference type="Gene3D" id="3.20.200.10">
    <property type="entry name" value="MHCK/EF2 kinase"/>
    <property type="match status" value="1"/>
</dbReference>
<dbReference type="PROSITE" id="PS51158">
    <property type="entry name" value="ALPHA_KINASE"/>
    <property type="match status" value="1"/>
</dbReference>
<keyword evidence="8" id="KW-0418">Kinase</keyword>
<comment type="catalytic activity">
    <reaction evidence="12">
        <text>L-threonyl-[protein] + ATP = O-phospho-L-threonyl-[protein] + ADP + H(+)</text>
        <dbReference type="Rhea" id="RHEA:46608"/>
        <dbReference type="Rhea" id="RHEA-COMP:11060"/>
        <dbReference type="Rhea" id="RHEA-COMP:11605"/>
        <dbReference type="ChEBI" id="CHEBI:15378"/>
        <dbReference type="ChEBI" id="CHEBI:30013"/>
        <dbReference type="ChEBI" id="CHEBI:30616"/>
        <dbReference type="ChEBI" id="CHEBI:61977"/>
        <dbReference type="ChEBI" id="CHEBI:456216"/>
        <dbReference type="EC" id="2.7.11.1"/>
    </reaction>
</comment>
<dbReference type="InterPro" id="IPR003598">
    <property type="entry name" value="Ig_sub2"/>
</dbReference>
<accession>A0A8C6CUJ1</accession>
<feature type="domain" description="Ig-like" evidence="18">
    <location>
        <begin position="7"/>
        <end position="105"/>
    </location>
</feature>
<feature type="compositionally biased region" description="Pro residues" evidence="17">
    <location>
        <begin position="282"/>
        <end position="292"/>
    </location>
</feature>
<evidence type="ECO:0000256" key="2">
    <source>
        <dbReference type="ARBA" id="ARBA00008651"/>
    </source>
</evidence>
<feature type="compositionally biased region" description="Polar residues" evidence="17">
    <location>
        <begin position="1419"/>
        <end position="1436"/>
    </location>
</feature>
<dbReference type="PROSITE" id="PS50835">
    <property type="entry name" value="IG_LIKE"/>
    <property type="match status" value="2"/>
</dbReference>
<dbReference type="InterPro" id="IPR013098">
    <property type="entry name" value="Ig_I-set"/>
</dbReference>
<feature type="compositionally biased region" description="Polar residues" evidence="17">
    <location>
        <begin position="1019"/>
        <end position="1040"/>
    </location>
</feature>
<dbReference type="InterPro" id="IPR013783">
    <property type="entry name" value="Ig-like_fold"/>
</dbReference>
<feature type="compositionally biased region" description="Low complexity" evidence="17">
    <location>
        <begin position="406"/>
        <end position="423"/>
    </location>
</feature>
<feature type="region of interest" description="Disordered" evidence="17">
    <location>
        <begin position="276"/>
        <end position="303"/>
    </location>
</feature>
<feature type="compositionally biased region" description="Polar residues" evidence="17">
    <location>
        <begin position="1069"/>
        <end position="1078"/>
    </location>
</feature>
<dbReference type="GO" id="GO:0016323">
    <property type="term" value="C:basolateral plasma membrane"/>
    <property type="evidence" value="ECO:0007669"/>
    <property type="project" value="UniProtKB-SubCell"/>
</dbReference>
<keyword evidence="11" id="KW-0393">Immunoglobulin domain</keyword>
<dbReference type="GO" id="GO:0003308">
    <property type="term" value="P:negative regulation of Wnt signaling pathway involved in heart development"/>
    <property type="evidence" value="ECO:0007669"/>
    <property type="project" value="Ensembl"/>
</dbReference>
<evidence type="ECO:0000256" key="3">
    <source>
        <dbReference type="ARBA" id="ARBA00012513"/>
    </source>
</evidence>
<dbReference type="FunFam" id="2.60.40.10:FF:000032">
    <property type="entry name" value="palladin isoform X1"/>
    <property type="match status" value="1"/>
</dbReference>
<evidence type="ECO:0000256" key="7">
    <source>
        <dbReference type="ARBA" id="ARBA00022737"/>
    </source>
</evidence>
<evidence type="ECO:0000256" key="5">
    <source>
        <dbReference type="ARBA" id="ARBA00022527"/>
    </source>
</evidence>
<dbReference type="InterPro" id="IPR036179">
    <property type="entry name" value="Ig-like_dom_sf"/>
</dbReference>
<feature type="compositionally biased region" description="Polar residues" evidence="17">
    <location>
        <begin position="162"/>
        <end position="176"/>
    </location>
</feature>
<organism evidence="20 21">
    <name type="scientific">Moschus moschiferus</name>
    <name type="common">Siberian musk deer</name>
    <name type="synonym">Moschus sibiricus</name>
    <dbReference type="NCBI Taxonomy" id="68415"/>
    <lineage>
        <taxon>Eukaryota</taxon>
        <taxon>Metazoa</taxon>
        <taxon>Chordata</taxon>
        <taxon>Craniata</taxon>
        <taxon>Vertebrata</taxon>
        <taxon>Euteleostomi</taxon>
        <taxon>Mammalia</taxon>
        <taxon>Eutheria</taxon>
        <taxon>Laurasiatheria</taxon>
        <taxon>Artiodactyla</taxon>
        <taxon>Ruminantia</taxon>
        <taxon>Pecora</taxon>
        <taxon>Moschidae</taxon>
        <taxon>Moschus</taxon>
    </lineage>
</organism>
<feature type="region of interest" description="Disordered" evidence="17">
    <location>
        <begin position="826"/>
        <end position="966"/>
    </location>
</feature>
<feature type="region of interest" description="Disordered" evidence="17">
    <location>
        <begin position="667"/>
        <end position="764"/>
    </location>
</feature>
<evidence type="ECO:0000256" key="11">
    <source>
        <dbReference type="ARBA" id="ARBA00023319"/>
    </source>
</evidence>
<keyword evidence="5" id="KW-0723">Serine/threonine-protein kinase</keyword>
<feature type="compositionally biased region" description="Basic and acidic residues" evidence="17">
    <location>
        <begin position="511"/>
        <end position="530"/>
    </location>
</feature>
<dbReference type="PANTHER" id="PTHR47091:SF2">
    <property type="entry name" value="ALPHA-PROTEIN KINASE 2"/>
    <property type="match status" value="1"/>
</dbReference>
<evidence type="ECO:0000259" key="19">
    <source>
        <dbReference type="PROSITE" id="PS51158"/>
    </source>
</evidence>